<dbReference type="AlphaFoldDB" id="A0A2H0RIE7"/>
<evidence type="ECO:0000313" key="3">
    <source>
        <dbReference type="EMBL" id="PIR45804.1"/>
    </source>
</evidence>
<protein>
    <recommendedName>
        <fullName evidence="2">Inner membrane protein YgaP-like transmembrane domain-containing protein</fullName>
    </recommendedName>
</protein>
<proteinExistence type="predicted"/>
<comment type="caution">
    <text evidence="3">The sequence shown here is derived from an EMBL/GenBank/DDBJ whole genome shotgun (WGS) entry which is preliminary data.</text>
</comment>
<feature type="domain" description="Inner membrane protein YgaP-like transmembrane" evidence="2">
    <location>
        <begin position="29"/>
        <end position="88"/>
    </location>
</feature>
<feature type="transmembrane region" description="Helical" evidence="1">
    <location>
        <begin position="37"/>
        <end position="52"/>
    </location>
</feature>
<keyword evidence="1" id="KW-0812">Transmembrane</keyword>
<accession>A0A2H0RIE7</accession>
<sequence length="89" mass="9958">MYVIAFITGFIYRAILKKFAKNSPRGVARNIGKPDRLLRLAIGAGLLLWAITTSWSPILIFFSGFAFFEAIFSWCGFYAAMGKNTCPIK</sequence>
<dbReference type="Proteomes" id="UP000230431">
    <property type="component" value="Unassembled WGS sequence"/>
</dbReference>
<organism evidence="3 4">
    <name type="scientific">Candidatus Vogelbacteria bacterium CG10_big_fil_rev_8_21_14_0_10_49_38</name>
    <dbReference type="NCBI Taxonomy" id="1975043"/>
    <lineage>
        <taxon>Bacteria</taxon>
        <taxon>Candidatus Vogeliibacteriota</taxon>
    </lineage>
</organism>
<reference evidence="3 4" key="1">
    <citation type="submission" date="2017-09" db="EMBL/GenBank/DDBJ databases">
        <title>Depth-based differentiation of microbial function through sediment-hosted aquifers and enrichment of novel symbionts in the deep terrestrial subsurface.</title>
        <authorList>
            <person name="Probst A.J."/>
            <person name="Ladd B."/>
            <person name="Jarett J.K."/>
            <person name="Geller-Mcgrath D.E."/>
            <person name="Sieber C.M."/>
            <person name="Emerson J.B."/>
            <person name="Anantharaman K."/>
            <person name="Thomas B.C."/>
            <person name="Malmstrom R."/>
            <person name="Stieglmeier M."/>
            <person name="Klingl A."/>
            <person name="Woyke T."/>
            <person name="Ryan C.M."/>
            <person name="Banfield J.F."/>
        </authorList>
    </citation>
    <scope>NUCLEOTIDE SEQUENCE [LARGE SCALE GENOMIC DNA]</scope>
    <source>
        <strain evidence="3">CG10_big_fil_rev_8_21_14_0_10_49_38</strain>
    </source>
</reference>
<evidence type="ECO:0000259" key="2">
    <source>
        <dbReference type="Pfam" id="PF11127"/>
    </source>
</evidence>
<evidence type="ECO:0000313" key="4">
    <source>
        <dbReference type="Proteomes" id="UP000230431"/>
    </source>
</evidence>
<gene>
    <name evidence="3" type="ORF">COV08_03115</name>
</gene>
<dbReference type="InterPro" id="IPR021309">
    <property type="entry name" value="YgaP-like_TM"/>
</dbReference>
<dbReference type="EMBL" id="PCYK01000028">
    <property type="protein sequence ID" value="PIR45804.1"/>
    <property type="molecule type" value="Genomic_DNA"/>
</dbReference>
<evidence type="ECO:0000256" key="1">
    <source>
        <dbReference type="SAM" id="Phobius"/>
    </source>
</evidence>
<feature type="transmembrane region" description="Helical" evidence="1">
    <location>
        <begin position="58"/>
        <end position="80"/>
    </location>
</feature>
<keyword evidence="1" id="KW-1133">Transmembrane helix</keyword>
<keyword evidence="1" id="KW-0472">Membrane</keyword>
<name>A0A2H0RIE7_9BACT</name>
<dbReference type="Pfam" id="PF11127">
    <property type="entry name" value="YgaP-like_TM"/>
    <property type="match status" value="1"/>
</dbReference>